<dbReference type="Proteomes" id="UP000236664">
    <property type="component" value="Unassembled WGS sequence"/>
</dbReference>
<organism evidence="2 3">
    <name type="scientific">Gibberella nygamai</name>
    <name type="common">Bean root rot disease fungus</name>
    <name type="synonym">Fusarium nygamai</name>
    <dbReference type="NCBI Taxonomy" id="42673"/>
    <lineage>
        <taxon>Eukaryota</taxon>
        <taxon>Fungi</taxon>
        <taxon>Dikarya</taxon>
        <taxon>Ascomycota</taxon>
        <taxon>Pezizomycotina</taxon>
        <taxon>Sordariomycetes</taxon>
        <taxon>Hypocreomycetidae</taxon>
        <taxon>Hypocreales</taxon>
        <taxon>Nectriaceae</taxon>
        <taxon>Fusarium</taxon>
        <taxon>Fusarium fujikuroi species complex</taxon>
    </lineage>
</organism>
<protein>
    <submittedName>
        <fullName evidence="2">Uncharacterized protein</fullName>
    </submittedName>
</protein>
<reference evidence="2 3" key="1">
    <citation type="submission" date="2017-06" db="EMBL/GenBank/DDBJ databases">
        <title>Genome of Fusarium nygamai isolate CS10214.</title>
        <authorList>
            <person name="Gardiner D.M."/>
            <person name="Obanor F."/>
            <person name="Kazan K."/>
        </authorList>
    </citation>
    <scope>NUCLEOTIDE SEQUENCE [LARGE SCALE GENOMIC DNA]</scope>
    <source>
        <strain evidence="2 3">CS10214</strain>
    </source>
</reference>
<evidence type="ECO:0000256" key="1">
    <source>
        <dbReference type="SAM" id="MobiDB-lite"/>
    </source>
</evidence>
<feature type="compositionally biased region" description="Polar residues" evidence="1">
    <location>
        <begin position="22"/>
        <end position="32"/>
    </location>
</feature>
<dbReference type="EMBL" id="MTQA01000066">
    <property type="protein sequence ID" value="PNP81479.1"/>
    <property type="molecule type" value="Genomic_DNA"/>
</dbReference>
<sequence length="209" mass="23151">MDPNQNPEDGEKTEDMPPLGRQRTSLSMSPSPANEHMPQQVRELKPIVIVDNQGNLVGLQVVNPNGGPQTNVMASSQICGGAIIYKGNHWDAVYQINRHQGSYYVLSLSSSQHWYNAMAVGMRSAPMTLRFVSSVNRNAKPIRQVDGKKGMNVDIVVILIPRGVPFFPSGYPPLPINGPRPRLVMEGMLVGRSYAEASQICQFYFEEIQ</sequence>
<keyword evidence="3" id="KW-1185">Reference proteome</keyword>
<feature type="region of interest" description="Disordered" evidence="1">
    <location>
        <begin position="1"/>
        <end position="39"/>
    </location>
</feature>
<name>A0A2K0WGS2_GIBNY</name>
<dbReference type="OrthoDB" id="5085124at2759"/>
<proteinExistence type="predicted"/>
<dbReference type="AlphaFoldDB" id="A0A2K0WGS2"/>
<comment type="caution">
    <text evidence="2">The sequence shown here is derived from an EMBL/GenBank/DDBJ whole genome shotgun (WGS) entry which is preliminary data.</text>
</comment>
<gene>
    <name evidence="2" type="ORF">FNYG_05154</name>
</gene>
<accession>A0A2K0WGS2</accession>
<evidence type="ECO:0000313" key="3">
    <source>
        <dbReference type="Proteomes" id="UP000236664"/>
    </source>
</evidence>
<evidence type="ECO:0000313" key="2">
    <source>
        <dbReference type="EMBL" id="PNP81479.1"/>
    </source>
</evidence>